<proteinExistence type="inferred from homology"/>
<evidence type="ECO:0000256" key="1">
    <source>
        <dbReference type="ARBA" id="ARBA00004651"/>
    </source>
</evidence>
<organism evidence="9 10">
    <name type="scientific">Actinoplanes derwentensis</name>
    <dbReference type="NCBI Taxonomy" id="113562"/>
    <lineage>
        <taxon>Bacteria</taxon>
        <taxon>Bacillati</taxon>
        <taxon>Actinomycetota</taxon>
        <taxon>Actinomycetes</taxon>
        <taxon>Micromonosporales</taxon>
        <taxon>Micromonosporaceae</taxon>
        <taxon>Actinoplanes</taxon>
    </lineage>
</organism>
<feature type="transmembrane region" description="Helical" evidence="7">
    <location>
        <begin position="201"/>
        <end position="219"/>
    </location>
</feature>
<dbReference type="CDD" id="cd06261">
    <property type="entry name" value="TM_PBP2"/>
    <property type="match status" value="1"/>
</dbReference>
<dbReference type="EMBL" id="LT629758">
    <property type="protein sequence ID" value="SDT59837.1"/>
    <property type="molecule type" value="Genomic_DNA"/>
</dbReference>
<reference evidence="9 10" key="1">
    <citation type="submission" date="2016-10" db="EMBL/GenBank/DDBJ databases">
        <authorList>
            <person name="de Groot N.N."/>
        </authorList>
    </citation>
    <scope>NUCLEOTIDE SEQUENCE [LARGE SCALE GENOMIC DNA]</scope>
    <source>
        <strain evidence="9 10">DSM 43941</strain>
    </source>
</reference>
<dbReference type="GO" id="GO:0055085">
    <property type="term" value="P:transmembrane transport"/>
    <property type="evidence" value="ECO:0007669"/>
    <property type="project" value="InterPro"/>
</dbReference>
<feature type="transmembrane region" description="Helical" evidence="7">
    <location>
        <begin position="70"/>
        <end position="91"/>
    </location>
</feature>
<comment type="subcellular location">
    <subcellularLocation>
        <location evidence="1 7">Cell membrane</location>
        <topology evidence="1 7">Multi-pass membrane protein</topology>
    </subcellularLocation>
</comment>
<dbReference type="GO" id="GO:0005886">
    <property type="term" value="C:plasma membrane"/>
    <property type="evidence" value="ECO:0007669"/>
    <property type="project" value="UniProtKB-SubCell"/>
</dbReference>
<dbReference type="Pfam" id="PF00528">
    <property type="entry name" value="BPD_transp_1"/>
    <property type="match status" value="1"/>
</dbReference>
<feature type="transmembrane region" description="Helical" evidence="7">
    <location>
        <begin position="256"/>
        <end position="276"/>
    </location>
</feature>
<dbReference type="InterPro" id="IPR035906">
    <property type="entry name" value="MetI-like_sf"/>
</dbReference>
<sequence length="286" mass="31227">MKFKLWLFAAPALILYGGFFLLPAVQGLRYATTDWDGYSPTFTEVGLANLTDVVSDDDLFRKALTNNLKFLLAVVIGQTALALLLAVLLAARSRASTFLRALFFLPTVLSSVSVAFIWKFVYDPTFGLANNLLGAVGLDSWKSAYLGDETTAILWVAVAQVWFHAGQMMVVYIAGINQIPEELYDAAKTDGAGRWQQFRHVTWPMVAPATTLVIAYTTLQSFKAFDLILGLAGSPPRAGLDVLATRIYSTFANSQLGYAAAESIIFMAAIAVVTWLQNRAGKAVHR</sequence>
<feature type="domain" description="ABC transmembrane type-1" evidence="8">
    <location>
        <begin position="64"/>
        <end position="277"/>
    </location>
</feature>
<dbReference type="STRING" id="113562.SAMN04489716_4767"/>
<protein>
    <submittedName>
        <fullName evidence="9">Carbohydrate ABC transporter membrane protein 1, CUT1 family</fullName>
    </submittedName>
</protein>
<dbReference type="Gene3D" id="1.10.3720.10">
    <property type="entry name" value="MetI-like"/>
    <property type="match status" value="1"/>
</dbReference>
<evidence type="ECO:0000313" key="10">
    <source>
        <dbReference type="Proteomes" id="UP000198688"/>
    </source>
</evidence>
<dbReference type="OrthoDB" id="3341820at2"/>
<evidence type="ECO:0000256" key="2">
    <source>
        <dbReference type="ARBA" id="ARBA00022448"/>
    </source>
</evidence>
<dbReference type="InterPro" id="IPR000515">
    <property type="entry name" value="MetI-like"/>
</dbReference>
<keyword evidence="5 7" id="KW-1133">Transmembrane helix</keyword>
<evidence type="ECO:0000256" key="6">
    <source>
        <dbReference type="ARBA" id="ARBA00023136"/>
    </source>
</evidence>
<evidence type="ECO:0000313" key="9">
    <source>
        <dbReference type="EMBL" id="SDT59837.1"/>
    </source>
</evidence>
<evidence type="ECO:0000256" key="3">
    <source>
        <dbReference type="ARBA" id="ARBA00022475"/>
    </source>
</evidence>
<evidence type="ECO:0000256" key="5">
    <source>
        <dbReference type="ARBA" id="ARBA00022989"/>
    </source>
</evidence>
<keyword evidence="2 7" id="KW-0813">Transport</keyword>
<feature type="transmembrane region" description="Helical" evidence="7">
    <location>
        <begin position="152"/>
        <end position="174"/>
    </location>
</feature>
<gene>
    <name evidence="9" type="ORF">SAMN04489716_4767</name>
</gene>
<dbReference type="PROSITE" id="PS50928">
    <property type="entry name" value="ABC_TM1"/>
    <property type="match status" value="1"/>
</dbReference>
<accession>A0A1H2BP61</accession>
<comment type="similarity">
    <text evidence="7">Belongs to the binding-protein-dependent transport system permease family.</text>
</comment>
<keyword evidence="4 7" id="KW-0812">Transmembrane</keyword>
<name>A0A1H2BP61_9ACTN</name>
<dbReference type="Proteomes" id="UP000198688">
    <property type="component" value="Chromosome I"/>
</dbReference>
<dbReference type="PANTHER" id="PTHR30193">
    <property type="entry name" value="ABC TRANSPORTER PERMEASE PROTEIN"/>
    <property type="match status" value="1"/>
</dbReference>
<evidence type="ECO:0000256" key="7">
    <source>
        <dbReference type="RuleBase" id="RU363032"/>
    </source>
</evidence>
<keyword evidence="6 7" id="KW-0472">Membrane</keyword>
<dbReference type="SUPFAM" id="SSF161098">
    <property type="entry name" value="MetI-like"/>
    <property type="match status" value="1"/>
</dbReference>
<feature type="transmembrane region" description="Helical" evidence="7">
    <location>
        <begin position="98"/>
        <end position="118"/>
    </location>
</feature>
<keyword evidence="3" id="KW-1003">Cell membrane</keyword>
<dbReference type="AlphaFoldDB" id="A0A1H2BP61"/>
<dbReference type="InterPro" id="IPR051393">
    <property type="entry name" value="ABC_transporter_permease"/>
</dbReference>
<keyword evidence="10" id="KW-1185">Reference proteome</keyword>
<dbReference type="RefSeq" id="WP_092546647.1">
    <property type="nucleotide sequence ID" value="NZ_BOMJ01000038.1"/>
</dbReference>
<dbReference type="PANTHER" id="PTHR30193:SF37">
    <property type="entry name" value="INNER MEMBRANE ABC TRANSPORTER PERMEASE PROTEIN YCJO"/>
    <property type="match status" value="1"/>
</dbReference>
<evidence type="ECO:0000256" key="4">
    <source>
        <dbReference type="ARBA" id="ARBA00022692"/>
    </source>
</evidence>
<evidence type="ECO:0000259" key="8">
    <source>
        <dbReference type="PROSITE" id="PS50928"/>
    </source>
</evidence>